<dbReference type="OrthoDB" id="9355041at2759"/>
<dbReference type="Proteomes" id="UP000499080">
    <property type="component" value="Unassembled WGS sequence"/>
</dbReference>
<dbReference type="InterPro" id="IPR003599">
    <property type="entry name" value="Ig_sub"/>
</dbReference>
<dbReference type="PROSITE" id="PS50835">
    <property type="entry name" value="IG_LIKE"/>
    <property type="match status" value="1"/>
</dbReference>
<accession>A0A4Y2T826</accession>
<protein>
    <recommendedName>
        <fullName evidence="1">Ig-like domain-containing protein</fullName>
    </recommendedName>
</protein>
<organism evidence="2 3">
    <name type="scientific">Araneus ventricosus</name>
    <name type="common">Orbweaver spider</name>
    <name type="synonym">Epeira ventricosa</name>
    <dbReference type="NCBI Taxonomy" id="182803"/>
    <lineage>
        <taxon>Eukaryota</taxon>
        <taxon>Metazoa</taxon>
        <taxon>Ecdysozoa</taxon>
        <taxon>Arthropoda</taxon>
        <taxon>Chelicerata</taxon>
        <taxon>Arachnida</taxon>
        <taxon>Araneae</taxon>
        <taxon>Araneomorphae</taxon>
        <taxon>Entelegynae</taxon>
        <taxon>Araneoidea</taxon>
        <taxon>Araneidae</taxon>
        <taxon>Araneus</taxon>
    </lineage>
</organism>
<dbReference type="SUPFAM" id="SSF48726">
    <property type="entry name" value="Immunoglobulin"/>
    <property type="match status" value="1"/>
</dbReference>
<dbReference type="InterPro" id="IPR003598">
    <property type="entry name" value="Ig_sub2"/>
</dbReference>
<dbReference type="SMART" id="SM00408">
    <property type="entry name" value="IGc2"/>
    <property type="match status" value="1"/>
</dbReference>
<dbReference type="SMART" id="SM00409">
    <property type="entry name" value="IG"/>
    <property type="match status" value="1"/>
</dbReference>
<comment type="caution">
    <text evidence="2">The sequence shown here is derived from an EMBL/GenBank/DDBJ whole genome shotgun (WGS) entry which is preliminary data.</text>
</comment>
<sequence length="254" mass="28523">MLSGGIVLLHDPHTAAATHELLDKFGWEIFDHPPYSPDLAPSDFHLFHNLKEFLGCKCFGSDEKLENAVTIWFNEMAAEEYDMGILKLVDRYDKRLNVGVSITFWGTPEHQVGKEGSDFMVLCNVRSDPSPIISWYVNGSLILDGPKYTITEDGLYIRNLKPTDYGNYTCRAFVVTPHSSQMKDRDITVLVHCTCDRAGALGPEGSRFEPDFTEDPTCMGPVALQVIRRGQTFSRWCGVEVWRWGASSGVILVI</sequence>
<dbReference type="InterPro" id="IPR036397">
    <property type="entry name" value="RNaseH_sf"/>
</dbReference>
<name>A0A4Y2T826_ARAVE</name>
<dbReference type="EMBL" id="BGPR01026770">
    <property type="protein sequence ID" value="GBN96772.1"/>
    <property type="molecule type" value="Genomic_DNA"/>
</dbReference>
<dbReference type="InterPro" id="IPR052709">
    <property type="entry name" value="Transposase-MT_Hybrid"/>
</dbReference>
<dbReference type="Gene3D" id="2.60.40.10">
    <property type="entry name" value="Immunoglobulins"/>
    <property type="match status" value="1"/>
</dbReference>
<dbReference type="InterPro" id="IPR007110">
    <property type="entry name" value="Ig-like_dom"/>
</dbReference>
<evidence type="ECO:0000259" key="1">
    <source>
        <dbReference type="PROSITE" id="PS50835"/>
    </source>
</evidence>
<dbReference type="Gene3D" id="3.30.420.10">
    <property type="entry name" value="Ribonuclease H-like superfamily/Ribonuclease H"/>
    <property type="match status" value="1"/>
</dbReference>
<gene>
    <name evidence="2" type="ORF">AVEN_88850_1</name>
</gene>
<dbReference type="PANTHER" id="PTHR46060:SF1">
    <property type="entry name" value="MARINER MOS1 TRANSPOSASE-LIKE PROTEIN"/>
    <property type="match status" value="1"/>
</dbReference>
<dbReference type="PANTHER" id="PTHR46060">
    <property type="entry name" value="MARINER MOS1 TRANSPOSASE-LIKE PROTEIN"/>
    <property type="match status" value="1"/>
</dbReference>
<dbReference type="GO" id="GO:0003676">
    <property type="term" value="F:nucleic acid binding"/>
    <property type="evidence" value="ECO:0007669"/>
    <property type="project" value="InterPro"/>
</dbReference>
<dbReference type="AlphaFoldDB" id="A0A4Y2T826"/>
<reference evidence="2 3" key="1">
    <citation type="journal article" date="2019" name="Sci. Rep.">
        <title>Orb-weaving spider Araneus ventricosus genome elucidates the spidroin gene catalogue.</title>
        <authorList>
            <person name="Kono N."/>
            <person name="Nakamura H."/>
            <person name="Ohtoshi R."/>
            <person name="Moran D.A.P."/>
            <person name="Shinohara A."/>
            <person name="Yoshida Y."/>
            <person name="Fujiwara M."/>
            <person name="Mori M."/>
            <person name="Tomita M."/>
            <person name="Arakawa K."/>
        </authorList>
    </citation>
    <scope>NUCLEOTIDE SEQUENCE [LARGE SCALE GENOMIC DNA]</scope>
</reference>
<dbReference type="Pfam" id="PF13927">
    <property type="entry name" value="Ig_3"/>
    <property type="match status" value="1"/>
</dbReference>
<evidence type="ECO:0000313" key="2">
    <source>
        <dbReference type="EMBL" id="GBN96772.1"/>
    </source>
</evidence>
<evidence type="ECO:0000313" key="3">
    <source>
        <dbReference type="Proteomes" id="UP000499080"/>
    </source>
</evidence>
<dbReference type="InterPro" id="IPR036179">
    <property type="entry name" value="Ig-like_dom_sf"/>
</dbReference>
<dbReference type="InterPro" id="IPR013783">
    <property type="entry name" value="Ig-like_fold"/>
</dbReference>
<feature type="domain" description="Ig-like" evidence="1">
    <location>
        <begin position="115"/>
        <end position="188"/>
    </location>
</feature>
<proteinExistence type="predicted"/>
<keyword evidence="3" id="KW-1185">Reference proteome</keyword>